<dbReference type="Proteomes" id="UP000270673">
    <property type="component" value="Chromosome"/>
</dbReference>
<gene>
    <name evidence="1" type="ORF">D8S85_10035</name>
</gene>
<reference evidence="1 2" key="1">
    <citation type="submission" date="2018-10" db="EMBL/GenBank/DDBJ databases">
        <title>Butyricimonas faecalis sp. nov., isolated from human faeces and emended description of the genus Butyricimonas.</title>
        <authorList>
            <person name="Le Roy T."/>
            <person name="Van der Smissen P."/>
            <person name="Paquot A."/>
            <person name="Delzenne N."/>
            <person name="Muccioli G."/>
            <person name="Collet J.-F."/>
            <person name="Cani P.D."/>
        </authorList>
    </citation>
    <scope>NUCLEOTIDE SEQUENCE [LARGE SCALE GENOMIC DNA]</scope>
    <source>
        <strain evidence="1 2">H184</strain>
    </source>
</reference>
<dbReference type="RefSeq" id="WP_106480575.1">
    <property type="nucleotide sequence ID" value="NZ_CP032819.1"/>
</dbReference>
<organism evidence="1 2">
    <name type="scientific">Butyricimonas faecalis</name>
    <dbReference type="NCBI Taxonomy" id="2093856"/>
    <lineage>
        <taxon>Bacteria</taxon>
        <taxon>Pseudomonadati</taxon>
        <taxon>Bacteroidota</taxon>
        <taxon>Bacteroidia</taxon>
        <taxon>Bacteroidales</taxon>
        <taxon>Odoribacteraceae</taxon>
        <taxon>Butyricimonas</taxon>
    </lineage>
</organism>
<accession>A0A3S9VTP3</accession>
<name>A0A3S9VTP3_9BACT</name>
<dbReference type="InterPro" id="IPR032299">
    <property type="entry name" value="DUF4843"/>
</dbReference>
<protein>
    <submittedName>
        <fullName evidence="1">DUF4843 domain-containing protein</fullName>
    </submittedName>
</protein>
<dbReference type="KEGG" id="buy:D8S85_10035"/>
<evidence type="ECO:0000313" key="2">
    <source>
        <dbReference type="Proteomes" id="UP000270673"/>
    </source>
</evidence>
<sequence>MKKIILYMIMAIAGMIAVSCDKVIDEFDNSTNYIYFDMPFILDQYGRKTTVREDSLMYSFAMDDPSVTEYTFKVPVNSVGLMTDQDRSFKVVVESGTATKNDWDETVLSKGKISAGELIDTLRVTVKRTDVLKKEWRTITFRLEQNEHFALGATELLKAKISFTDILQPPTWWTKWERYFGEFSREKYAKWQEIYYLGADPNLEKYGPDTGKQLYWGQMPYYVNSDWTPSTFMFIRKLKQYFIDNEVYPDGDTSKPRITLP</sequence>
<dbReference type="PROSITE" id="PS51257">
    <property type="entry name" value="PROKAR_LIPOPROTEIN"/>
    <property type="match status" value="1"/>
</dbReference>
<dbReference type="AlphaFoldDB" id="A0A3S9VTP3"/>
<keyword evidence="2" id="KW-1185">Reference proteome</keyword>
<proteinExistence type="predicted"/>
<dbReference type="OrthoDB" id="705172at2"/>
<evidence type="ECO:0000313" key="1">
    <source>
        <dbReference type="EMBL" id="AZS29851.1"/>
    </source>
</evidence>
<dbReference type="EMBL" id="CP032819">
    <property type="protein sequence ID" value="AZS29851.1"/>
    <property type="molecule type" value="Genomic_DNA"/>
</dbReference>
<dbReference type="Pfam" id="PF16132">
    <property type="entry name" value="DUF4843"/>
    <property type="match status" value="1"/>
</dbReference>